<feature type="transmembrane region" description="Helical" evidence="19">
    <location>
        <begin position="330"/>
        <end position="354"/>
    </location>
</feature>
<keyword evidence="9" id="KW-0732">Signal</keyword>
<evidence type="ECO:0000313" key="21">
    <source>
        <dbReference type="EnsemblPlants" id="TraesCS7D02G495600.1"/>
    </source>
</evidence>
<dbReference type="GO" id="GO:0005886">
    <property type="term" value="C:plasma membrane"/>
    <property type="evidence" value="ECO:0000318"/>
    <property type="project" value="GO_Central"/>
</dbReference>
<dbReference type="FunFam" id="1.10.510.10:FF:000522">
    <property type="entry name" value="L-type lectin-domain containing receptor kinase IX.1"/>
    <property type="match status" value="1"/>
</dbReference>
<sequence>MSMSYRSLSHKSFLLPKHQAQAMGSRRHPSPPTTLVFLVLLLCLFCAPRWAFSLSFNLNFSDPMAFSSIVIAGDASISPPTLELTKSERNTNIQDSFGRASYAHKVPLWSNATGEVACFTTTFSFLITPDKASLPNTGDGMAFFLAHFPSVISPLSNGGGLGLLPRAANDGGLPNNTDATGDSRIVAVEFDTYDNSAYRDINGNHVGIDVNSLISAASTDTTTSPGENLTSLHVMKATVKYHNESKMLAVHLVIGDALYQVNATIDLRKCLPEEVAVGFSGATGTVAELHQILSWSFSSTLQVESKKEAHPPAEPPLPIPTTSRNVHKKLVPILASVLVPLLFLLVCATAVLGWRRHKKRRANEDSEEECDDRAELERGVVAGGPRRYIYHELVAATSNFAEDEKLGRGGFGCVYRGHLTLTPAVGGAQDRRAVAVKVLSAESSAQGRKEFEAEVRIISRLKHRNLVQLLGWCDSRKGLLLVYELVAEGSLDRHLYSNDDSYLTWPQRYNIILGLGSALRYLHREWEQCIVHGDIKPSNIMLDSSLNTKLGDFGLARLVDHGTGSMQTTKAVLGTVGYIDPEFVNTHRPSKESDVYSFGIVLLEIASGRRPVIETAERSFTLLSWVWGLYGRDAILDAADERLRGDEADERWMERVLVVGLWCAQPDQSERPSVAQAMHVLQSDEARLPALPLHMYRGAPNLASSVPYGSFSVDSSGSGCVRSSSVSTGNTTVSSESSSTALLRHSKDQAT</sequence>
<evidence type="ECO:0000256" key="16">
    <source>
        <dbReference type="ARBA" id="ARBA00023180"/>
    </source>
</evidence>
<proteinExistence type="inferred from homology"/>
<evidence type="ECO:0000256" key="13">
    <source>
        <dbReference type="ARBA" id="ARBA00022840"/>
    </source>
</evidence>
<evidence type="ECO:0000256" key="19">
    <source>
        <dbReference type="SAM" id="Phobius"/>
    </source>
</evidence>
<feature type="binding site" evidence="17">
    <location>
        <position position="437"/>
    </location>
    <ligand>
        <name>ATP</name>
        <dbReference type="ChEBI" id="CHEBI:30616"/>
    </ligand>
</feature>
<dbReference type="SUPFAM" id="SSF56112">
    <property type="entry name" value="Protein kinase-like (PK-like)"/>
    <property type="match status" value="1"/>
</dbReference>
<evidence type="ECO:0000256" key="1">
    <source>
        <dbReference type="ARBA" id="ARBA00004251"/>
    </source>
</evidence>
<feature type="domain" description="Protein kinase" evidence="20">
    <location>
        <begin position="400"/>
        <end position="691"/>
    </location>
</feature>
<keyword evidence="16" id="KW-0325">Glycoprotein</keyword>
<dbReference type="InterPro" id="IPR000719">
    <property type="entry name" value="Prot_kinase_dom"/>
</dbReference>
<dbReference type="Pfam" id="PF07714">
    <property type="entry name" value="PK_Tyr_Ser-Thr"/>
    <property type="match status" value="1"/>
</dbReference>
<keyword evidence="11 17" id="KW-0547">Nucleotide-binding</keyword>
<feature type="compositionally biased region" description="Low complexity" evidence="18">
    <location>
        <begin position="717"/>
        <end position="740"/>
    </location>
</feature>
<dbReference type="GO" id="GO:0006952">
    <property type="term" value="P:defense response"/>
    <property type="evidence" value="ECO:0007669"/>
    <property type="project" value="UniProtKB-ARBA"/>
</dbReference>
<evidence type="ECO:0000256" key="14">
    <source>
        <dbReference type="ARBA" id="ARBA00022989"/>
    </source>
</evidence>
<dbReference type="PROSITE" id="PS00307">
    <property type="entry name" value="LECTIN_LEGUME_BETA"/>
    <property type="match status" value="1"/>
</dbReference>
<evidence type="ECO:0000256" key="4">
    <source>
        <dbReference type="ARBA" id="ARBA00012513"/>
    </source>
</evidence>
<reference evidence="21" key="1">
    <citation type="submission" date="2018-08" db="EMBL/GenBank/DDBJ databases">
        <authorList>
            <person name="Rossello M."/>
        </authorList>
    </citation>
    <scope>NUCLEOTIDE SEQUENCE [LARGE SCALE GENOMIC DNA]</scope>
    <source>
        <strain evidence="21">cv. Chinese Spring</strain>
    </source>
</reference>
<dbReference type="InterPro" id="IPR013320">
    <property type="entry name" value="ConA-like_dom_sf"/>
</dbReference>
<organism evidence="21">
    <name type="scientific">Triticum aestivum</name>
    <name type="common">Wheat</name>
    <dbReference type="NCBI Taxonomy" id="4565"/>
    <lineage>
        <taxon>Eukaryota</taxon>
        <taxon>Viridiplantae</taxon>
        <taxon>Streptophyta</taxon>
        <taxon>Embryophyta</taxon>
        <taxon>Tracheophyta</taxon>
        <taxon>Spermatophyta</taxon>
        <taxon>Magnoliopsida</taxon>
        <taxon>Liliopsida</taxon>
        <taxon>Poales</taxon>
        <taxon>Poaceae</taxon>
        <taxon>BOP clade</taxon>
        <taxon>Pooideae</taxon>
        <taxon>Triticodae</taxon>
        <taxon>Triticeae</taxon>
        <taxon>Triticinae</taxon>
        <taxon>Triticum</taxon>
    </lineage>
</organism>
<evidence type="ECO:0000313" key="22">
    <source>
        <dbReference type="Proteomes" id="UP000019116"/>
    </source>
</evidence>
<dbReference type="GO" id="GO:0004674">
    <property type="term" value="F:protein serine/threonine kinase activity"/>
    <property type="evidence" value="ECO:0007669"/>
    <property type="project" value="UniProtKB-KW"/>
</dbReference>
<evidence type="ECO:0000256" key="11">
    <source>
        <dbReference type="ARBA" id="ARBA00022741"/>
    </source>
</evidence>
<evidence type="ECO:0000256" key="5">
    <source>
        <dbReference type="ARBA" id="ARBA00022475"/>
    </source>
</evidence>
<evidence type="ECO:0000256" key="2">
    <source>
        <dbReference type="ARBA" id="ARBA00008536"/>
    </source>
</evidence>
<reference evidence="21" key="2">
    <citation type="submission" date="2018-10" db="UniProtKB">
        <authorList>
            <consortium name="EnsemblPlants"/>
        </authorList>
    </citation>
    <scope>IDENTIFICATION</scope>
</reference>
<dbReference type="InterPro" id="IPR050528">
    <property type="entry name" value="L-type_Lectin-RKs"/>
</dbReference>
<dbReference type="Gene3D" id="1.10.510.10">
    <property type="entry name" value="Transferase(Phosphotransferase) domain 1"/>
    <property type="match status" value="1"/>
</dbReference>
<dbReference type="InterPro" id="IPR017441">
    <property type="entry name" value="Protein_kinase_ATP_BS"/>
</dbReference>
<dbReference type="InterPro" id="IPR001220">
    <property type="entry name" value="Legume_lectin_dom"/>
</dbReference>
<dbReference type="PROSITE" id="PS00108">
    <property type="entry name" value="PROTEIN_KINASE_ST"/>
    <property type="match status" value="1"/>
</dbReference>
<accession>A0A3B6TS60</accession>
<dbReference type="Gene3D" id="2.60.120.200">
    <property type="match status" value="1"/>
</dbReference>
<dbReference type="STRING" id="4565.A0A3B6TS60"/>
<dbReference type="InterPro" id="IPR008271">
    <property type="entry name" value="Ser/Thr_kinase_AS"/>
</dbReference>
<dbReference type="SUPFAM" id="SSF49899">
    <property type="entry name" value="Concanavalin A-like lectins/glucanases"/>
    <property type="match status" value="1"/>
</dbReference>
<dbReference type="PROSITE" id="PS50011">
    <property type="entry name" value="PROTEIN_KINASE_DOM"/>
    <property type="match status" value="1"/>
</dbReference>
<dbReference type="Gene3D" id="3.30.200.20">
    <property type="entry name" value="Phosphorylase Kinase, domain 1"/>
    <property type="match status" value="1"/>
</dbReference>
<evidence type="ECO:0000259" key="20">
    <source>
        <dbReference type="PROSITE" id="PS50011"/>
    </source>
</evidence>
<evidence type="ECO:0000256" key="17">
    <source>
        <dbReference type="PROSITE-ProRule" id="PRU10141"/>
    </source>
</evidence>
<dbReference type="InterPro" id="IPR019825">
    <property type="entry name" value="Lectin_legB_Mn/Ca_BS"/>
</dbReference>
<dbReference type="GO" id="GO:0005524">
    <property type="term" value="F:ATP binding"/>
    <property type="evidence" value="ECO:0007669"/>
    <property type="project" value="UniProtKB-UniRule"/>
</dbReference>
<keyword evidence="15 19" id="KW-0472">Membrane</keyword>
<feature type="region of interest" description="Disordered" evidence="18">
    <location>
        <begin position="717"/>
        <end position="751"/>
    </location>
</feature>
<dbReference type="FunFam" id="3.30.200.20:FF:000168">
    <property type="entry name" value="L-type lectin-domain containing receptor kinase IX.1"/>
    <property type="match status" value="1"/>
</dbReference>
<evidence type="ECO:0000256" key="3">
    <source>
        <dbReference type="ARBA" id="ARBA00010217"/>
    </source>
</evidence>
<name>A0A3B6TS60_WHEAT</name>
<evidence type="ECO:0000256" key="8">
    <source>
        <dbReference type="ARBA" id="ARBA00022692"/>
    </source>
</evidence>
<evidence type="ECO:0000256" key="15">
    <source>
        <dbReference type="ARBA" id="ARBA00023136"/>
    </source>
</evidence>
<dbReference type="GO" id="GO:0051707">
    <property type="term" value="P:response to other organism"/>
    <property type="evidence" value="ECO:0007669"/>
    <property type="project" value="UniProtKB-ARBA"/>
</dbReference>
<dbReference type="InterPro" id="IPR001245">
    <property type="entry name" value="Ser-Thr/Tyr_kinase_cat_dom"/>
</dbReference>
<evidence type="ECO:0000256" key="18">
    <source>
        <dbReference type="SAM" id="MobiDB-lite"/>
    </source>
</evidence>
<evidence type="ECO:0000256" key="7">
    <source>
        <dbReference type="ARBA" id="ARBA00022679"/>
    </source>
</evidence>
<dbReference type="SMR" id="A0A3B6TS60"/>
<evidence type="ECO:0000256" key="10">
    <source>
        <dbReference type="ARBA" id="ARBA00022734"/>
    </source>
</evidence>
<keyword evidence="12" id="KW-0418">Kinase</keyword>
<comment type="subcellular location">
    <subcellularLocation>
        <location evidence="1">Cell membrane</location>
        <topology evidence="1">Single-pass type I membrane protein</topology>
    </subcellularLocation>
</comment>
<evidence type="ECO:0000256" key="12">
    <source>
        <dbReference type="ARBA" id="ARBA00022777"/>
    </source>
</evidence>
<dbReference type="PROSITE" id="PS00107">
    <property type="entry name" value="PROTEIN_KINASE_ATP"/>
    <property type="match status" value="1"/>
</dbReference>
<dbReference type="Proteomes" id="UP000019116">
    <property type="component" value="Chromosome 7D"/>
</dbReference>
<keyword evidence="6" id="KW-0723">Serine/threonine-protein kinase</keyword>
<dbReference type="Gramene" id="TraesCS7D03G1170400.1">
    <property type="protein sequence ID" value="TraesCS7D03G1170400.1.CDS"/>
    <property type="gene ID" value="TraesCS7D03G1170400"/>
</dbReference>
<protein>
    <recommendedName>
        <fullName evidence="4">non-specific serine/threonine protein kinase</fullName>
        <ecNumber evidence="4">2.7.11.1</ecNumber>
    </recommendedName>
</protein>
<dbReference type="OrthoDB" id="605778at2759"/>
<dbReference type="SMART" id="SM00220">
    <property type="entry name" value="S_TKc"/>
    <property type="match status" value="1"/>
</dbReference>
<dbReference type="CDD" id="cd06899">
    <property type="entry name" value="lectin_legume_LecRK_Arcelin_ConA"/>
    <property type="match status" value="1"/>
</dbReference>
<dbReference type="EnsemblPlants" id="TraesCS7D02G495600.1">
    <property type="protein sequence ID" value="TraesCS7D02G495600.1"/>
    <property type="gene ID" value="TraesCS7D02G495600"/>
</dbReference>
<keyword evidence="8 19" id="KW-0812">Transmembrane</keyword>
<dbReference type="Gramene" id="TraesROB_scaffold_054559_01G000100.1">
    <property type="protein sequence ID" value="TraesROB_scaffold_054559_01G000100.1"/>
    <property type="gene ID" value="TraesROB_scaffold_054559_01G000100"/>
</dbReference>
<keyword evidence="22" id="KW-1185">Reference proteome</keyword>
<dbReference type="Gramene" id="TraesWEE_scaffold_120043_01G000100.1">
    <property type="protein sequence ID" value="TraesWEE_scaffold_120043_01G000100.1"/>
    <property type="gene ID" value="TraesWEE_scaffold_120043_01G000100"/>
</dbReference>
<keyword evidence="13 17" id="KW-0067">ATP-binding</keyword>
<keyword evidence="5" id="KW-1003">Cell membrane</keyword>
<evidence type="ECO:0000256" key="9">
    <source>
        <dbReference type="ARBA" id="ARBA00022729"/>
    </source>
</evidence>
<keyword evidence="10" id="KW-0430">Lectin</keyword>
<comment type="similarity">
    <text evidence="3">In the C-terminal section; belongs to the protein kinase superfamily. Ser/Thr protein kinase family.</text>
</comment>
<dbReference type="PANTHER" id="PTHR27007">
    <property type="match status" value="1"/>
</dbReference>
<comment type="similarity">
    <text evidence="2">In the N-terminal section; belongs to the leguminous lectin family.</text>
</comment>
<dbReference type="CDD" id="cd14066">
    <property type="entry name" value="STKc_IRAK"/>
    <property type="match status" value="1"/>
</dbReference>
<dbReference type="AlphaFoldDB" id="A0A3B6TS60"/>
<dbReference type="EC" id="2.7.11.1" evidence="4"/>
<dbReference type="Pfam" id="PF00139">
    <property type="entry name" value="Lectin_legB"/>
    <property type="match status" value="1"/>
</dbReference>
<dbReference type="Gramene" id="TraesCS7D02G495600.1">
    <property type="protein sequence ID" value="TraesCS7D02G495600.1"/>
    <property type="gene ID" value="TraesCS7D02G495600"/>
</dbReference>
<dbReference type="GO" id="GO:0030246">
    <property type="term" value="F:carbohydrate binding"/>
    <property type="evidence" value="ECO:0007669"/>
    <property type="project" value="UniProtKB-KW"/>
</dbReference>
<dbReference type="InterPro" id="IPR011009">
    <property type="entry name" value="Kinase-like_dom_sf"/>
</dbReference>
<evidence type="ECO:0000256" key="6">
    <source>
        <dbReference type="ARBA" id="ARBA00022527"/>
    </source>
</evidence>
<dbReference type="Gramene" id="TraesCLE_scaffold_068542_01G000100.1">
    <property type="protein sequence ID" value="TraesCLE_scaffold_068542_01G000100.1"/>
    <property type="gene ID" value="TraesCLE_scaffold_068542_01G000100"/>
</dbReference>
<keyword evidence="7" id="KW-0808">Transferase</keyword>
<dbReference type="PaxDb" id="4565-Traes_7DL_490FB46BC.2"/>
<dbReference type="Gramene" id="TraesCAD_scaffold_101857_01G000100.1">
    <property type="protein sequence ID" value="TraesCAD_scaffold_101857_01G000100.1"/>
    <property type="gene ID" value="TraesCAD_scaffold_101857_01G000100"/>
</dbReference>
<keyword evidence="14 19" id="KW-1133">Transmembrane helix</keyword>